<feature type="non-terminal residue" evidence="1">
    <location>
        <position position="88"/>
    </location>
</feature>
<dbReference type="AlphaFoldDB" id="A0A7K9EWH3"/>
<dbReference type="Proteomes" id="UP000578343">
    <property type="component" value="Unassembled WGS sequence"/>
</dbReference>
<sequence length="88" mass="10130">KDKGLQLPTVGKNLFIDLMEKRARELKVTSCWICGGSQMAEQWPWRGESVSPEGLLVWNRTHITREKRPEGWVLSHLIIGQICISRDD</sequence>
<dbReference type="EMBL" id="VWZK01025007">
    <property type="protein sequence ID" value="NXG81176.1"/>
    <property type="molecule type" value="Genomic_DNA"/>
</dbReference>
<proteinExistence type="predicted"/>
<keyword evidence="2" id="KW-1185">Reference proteome</keyword>
<protein>
    <submittedName>
        <fullName evidence="1">ENR1 protein</fullName>
    </submittedName>
</protein>
<gene>
    <name evidence="1" type="primary">Erv31_9</name>
    <name evidence="1" type="ORF">BARMAR_R14910</name>
</gene>
<accession>A0A7K9EWH3</accession>
<dbReference type="OrthoDB" id="9325190at2759"/>
<reference evidence="1 2" key="1">
    <citation type="submission" date="2019-09" db="EMBL/GenBank/DDBJ databases">
        <title>Bird 10,000 Genomes (B10K) Project - Family phase.</title>
        <authorList>
            <person name="Zhang G."/>
        </authorList>
    </citation>
    <scope>NUCLEOTIDE SEQUENCE [LARGE SCALE GENOMIC DNA]</scope>
    <source>
        <strain evidence="1">B10K-DU-001-21</strain>
        <tissue evidence="1">Muscle</tissue>
    </source>
</reference>
<organism evidence="1 2">
    <name type="scientific">Baryphthengus martii</name>
    <name type="common">Rufous motmot</name>
    <dbReference type="NCBI Taxonomy" id="176943"/>
    <lineage>
        <taxon>Eukaryota</taxon>
        <taxon>Metazoa</taxon>
        <taxon>Chordata</taxon>
        <taxon>Craniata</taxon>
        <taxon>Vertebrata</taxon>
        <taxon>Euteleostomi</taxon>
        <taxon>Archelosauria</taxon>
        <taxon>Archosauria</taxon>
        <taxon>Dinosauria</taxon>
        <taxon>Saurischia</taxon>
        <taxon>Theropoda</taxon>
        <taxon>Coelurosauria</taxon>
        <taxon>Aves</taxon>
        <taxon>Neognathae</taxon>
        <taxon>Neoaves</taxon>
        <taxon>Telluraves</taxon>
        <taxon>Coraciimorphae</taxon>
        <taxon>Coraciiformes</taxon>
        <taxon>Momotidae</taxon>
        <taxon>Baryphthengus</taxon>
    </lineage>
</organism>
<comment type="caution">
    <text evidence="1">The sequence shown here is derived from an EMBL/GenBank/DDBJ whole genome shotgun (WGS) entry which is preliminary data.</text>
</comment>
<evidence type="ECO:0000313" key="2">
    <source>
        <dbReference type="Proteomes" id="UP000578343"/>
    </source>
</evidence>
<feature type="non-terminal residue" evidence="1">
    <location>
        <position position="1"/>
    </location>
</feature>
<evidence type="ECO:0000313" key="1">
    <source>
        <dbReference type="EMBL" id="NXG81176.1"/>
    </source>
</evidence>
<name>A0A7K9EWH3_BARMA</name>